<dbReference type="InterPro" id="IPR025714">
    <property type="entry name" value="Methyltranfer_dom"/>
</dbReference>
<accession>A0A4R5ALV4</accession>
<gene>
    <name evidence="10" type="ORF">E1262_04745</name>
</gene>
<dbReference type="InterPro" id="IPR026669">
    <property type="entry name" value="Arsenite_MeTrfase-like"/>
</dbReference>
<dbReference type="AlphaFoldDB" id="A0A4R5ALV4"/>
<dbReference type="GO" id="GO:0032259">
    <property type="term" value="P:methylation"/>
    <property type="evidence" value="ECO:0007669"/>
    <property type="project" value="UniProtKB-KW"/>
</dbReference>
<keyword evidence="10" id="KW-0489">Methyltransferase</keyword>
<comment type="catalytic activity">
    <reaction evidence="6">
        <text>arsenic triglutathione + [thioredoxin]-dithiol + S-adenosyl-L-methionine + 2 H2O = methylarsonous acid + [thioredoxin]-disulfide + 3 glutathione + S-adenosyl-L-homocysteine + H(+)</text>
        <dbReference type="Rhea" id="RHEA:69460"/>
        <dbReference type="Rhea" id="RHEA-COMP:10698"/>
        <dbReference type="Rhea" id="RHEA-COMP:10700"/>
        <dbReference type="ChEBI" id="CHEBI:15377"/>
        <dbReference type="ChEBI" id="CHEBI:15378"/>
        <dbReference type="ChEBI" id="CHEBI:17826"/>
        <dbReference type="ChEBI" id="CHEBI:29950"/>
        <dbReference type="ChEBI" id="CHEBI:50058"/>
        <dbReference type="ChEBI" id="CHEBI:57856"/>
        <dbReference type="ChEBI" id="CHEBI:57925"/>
        <dbReference type="ChEBI" id="CHEBI:59789"/>
        <dbReference type="ChEBI" id="CHEBI:183640"/>
        <dbReference type="EC" id="2.1.1.137"/>
    </reaction>
</comment>
<dbReference type="PANTHER" id="PTHR43675:SF8">
    <property type="entry name" value="ARSENITE METHYLTRANSFERASE"/>
    <property type="match status" value="1"/>
</dbReference>
<dbReference type="InterPro" id="IPR029063">
    <property type="entry name" value="SAM-dependent_MTases_sf"/>
</dbReference>
<evidence type="ECO:0000256" key="1">
    <source>
        <dbReference type="ARBA" id="ARBA00022679"/>
    </source>
</evidence>
<protein>
    <recommendedName>
        <fullName evidence="5">Arsenite methyltransferase</fullName>
        <ecNumber evidence="4">2.1.1.137</ecNumber>
    </recommendedName>
</protein>
<comment type="catalytic activity">
    <reaction evidence="7">
        <text>arsenic triglutathione + 2 [thioredoxin]-dithiol + 2 S-adenosyl-L-methionine + H2O = dimethylarsinous acid + 2 [thioredoxin]-disulfide + 3 glutathione + 2 S-adenosyl-L-homocysteine + 2 H(+)</text>
        <dbReference type="Rhea" id="RHEA:69464"/>
        <dbReference type="Rhea" id="RHEA-COMP:10698"/>
        <dbReference type="Rhea" id="RHEA-COMP:10700"/>
        <dbReference type="ChEBI" id="CHEBI:15377"/>
        <dbReference type="ChEBI" id="CHEBI:15378"/>
        <dbReference type="ChEBI" id="CHEBI:23808"/>
        <dbReference type="ChEBI" id="CHEBI:29950"/>
        <dbReference type="ChEBI" id="CHEBI:50058"/>
        <dbReference type="ChEBI" id="CHEBI:57856"/>
        <dbReference type="ChEBI" id="CHEBI:57925"/>
        <dbReference type="ChEBI" id="CHEBI:59789"/>
        <dbReference type="ChEBI" id="CHEBI:183640"/>
        <dbReference type="EC" id="2.1.1.137"/>
    </reaction>
</comment>
<dbReference type="GO" id="GO:0030791">
    <property type="term" value="F:arsenite methyltransferase activity"/>
    <property type="evidence" value="ECO:0007669"/>
    <property type="project" value="UniProtKB-EC"/>
</dbReference>
<dbReference type="Gene3D" id="3.40.50.150">
    <property type="entry name" value="Vaccinia Virus protein VP39"/>
    <property type="match status" value="1"/>
</dbReference>
<evidence type="ECO:0000256" key="4">
    <source>
        <dbReference type="ARBA" id="ARBA00034521"/>
    </source>
</evidence>
<reference evidence="10 11" key="1">
    <citation type="submission" date="2019-02" db="EMBL/GenBank/DDBJ databases">
        <title>Draft genome sequences of novel Actinobacteria.</title>
        <authorList>
            <person name="Sahin N."/>
            <person name="Ay H."/>
            <person name="Saygin H."/>
        </authorList>
    </citation>
    <scope>NUCLEOTIDE SEQUENCE [LARGE SCALE GENOMIC DNA]</scope>
    <source>
        <strain evidence="10 11">8K307</strain>
    </source>
</reference>
<evidence type="ECO:0000313" key="10">
    <source>
        <dbReference type="EMBL" id="TDD72024.1"/>
    </source>
</evidence>
<dbReference type="EC" id="2.1.1.137" evidence="4"/>
<evidence type="ECO:0000256" key="5">
    <source>
        <dbReference type="ARBA" id="ARBA00034545"/>
    </source>
</evidence>
<evidence type="ECO:0000256" key="8">
    <source>
        <dbReference type="ARBA" id="ARBA00048428"/>
    </source>
</evidence>
<sequence length="267" mass="28131">MNGDLMFQEEIRAKVRDAYGAIPAGAGRAMAQRFYSDEELSSIPERAVDWALGVGNPVRYAGLSPGDVVLDVGCGGGIDTVLAARRVGPAGRVIGLDMLAEMCDRARETAEEAGVGASCEFTTGLMEDMPLPDASVDVVVSNGVINLSPRKSRVLAEIVRVLVPGGRLCVADLTVEDDLPAEVLTSDAAWAGCISGALSERVFAKKLDHAGLVGVEMNEQVPFGLADVALYPLFTPAVLELMARVIPEGRRDRVAVGLIVRAAKPES</sequence>
<evidence type="ECO:0000256" key="2">
    <source>
        <dbReference type="ARBA" id="ARBA00022691"/>
    </source>
</evidence>
<dbReference type="PANTHER" id="PTHR43675">
    <property type="entry name" value="ARSENITE METHYLTRANSFERASE"/>
    <property type="match status" value="1"/>
</dbReference>
<evidence type="ECO:0000256" key="6">
    <source>
        <dbReference type="ARBA" id="ARBA00047941"/>
    </source>
</evidence>
<evidence type="ECO:0000256" key="7">
    <source>
        <dbReference type="ARBA" id="ARBA00047943"/>
    </source>
</evidence>
<evidence type="ECO:0000313" key="11">
    <source>
        <dbReference type="Proteomes" id="UP000295217"/>
    </source>
</evidence>
<evidence type="ECO:0000256" key="3">
    <source>
        <dbReference type="ARBA" id="ARBA00034487"/>
    </source>
</evidence>
<dbReference type="Pfam" id="PF13847">
    <property type="entry name" value="Methyltransf_31"/>
    <property type="match status" value="1"/>
</dbReference>
<dbReference type="RefSeq" id="WP_132101863.1">
    <property type="nucleotide sequence ID" value="NZ_SMLB01000004.1"/>
</dbReference>
<keyword evidence="2" id="KW-0949">S-adenosyl-L-methionine</keyword>
<proteinExistence type="inferred from homology"/>
<evidence type="ECO:0000259" key="9">
    <source>
        <dbReference type="Pfam" id="PF13847"/>
    </source>
</evidence>
<dbReference type="OrthoDB" id="9805171at2"/>
<dbReference type="Proteomes" id="UP000295217">
    <property type="component" value="Unassembled WGS sequence"/>
</dbReference>
<dbReference type="SUPFAM" id="SSF53335">
    <property type="entry name" value="S-adenosyl-L-methionine-dependent methyltransferases"/>
    <property type="match status" value="1"/>
</dbReference>
<feature type="domain" description="Methyltransferase" evidence="9">
    <location>
        <begin position="64"/>
        <end position="204"/>
    </location>
</feature>
<organism evidence="10 11">
    <name type="scientific">Jiangella aurantiaca</name>
    <dbReference type="NCBI Taxonomy" id="2530373"/>
    <lineage>
        <taxon>Bacteria</taxon>
        <taxon>Bacillati</taxon>
        <taxon>Actinomycetota</taxon>
        <taxon>Actinomycetes</taxon>
        <taxon>Jiangellales</taxon>
        <taxon>Jiangellaceae</taxon>
        <taxon>Jiangella</taxon>
    </lineage>
</organism>
<keyword evidence="11" id="KW-1185">Reference proteome</keyword>
<comment type="similarity">
    <text evidence="3">Belongs to the methyltransferase superfamily. Arsenite methyltransferase family.</text>
</comment>
<comment type="catalytic activity">
    <reaction evidence="8">
        <text>arsenic triglutathione + 3 [thioredoxin]-dithiol + 3 S-adenosyl-L-methionine = trimethylarsine + 3 [thioredoxin]-disulfide + 3 glutathione + 3 S-adenosyl-L-homocysteine + 3 H(+)</text>
        <dbReference type="Rhea" id="RHEA:69432"/>
        <dbReference type="Rhea" id="RHEA-COMP:10698"/>
        <dbReference type="Rhea" id="RHEA-COMP:10700"/>
        <dbReference type="ChEBI" id="CHEBI:15378"/>
        <dbReference type="ChEBI" id="CHEBI:27130"/>
        <dbReference type="ChEBI" id="CHEBI:29950"/>
        <dbReference type="ChEBI" id="CHEBI:50058"/>
        <dbReference type="ChEBI" id="CHEBI:57856"/>
        <dbReference type="ChEBI" id="CHEBI:57925"/>
        <dbReference type="ChEBI" id="CHEBI:59789"/>
        <dbReference type="ChEBI" id="CHEBI:183640"/>
        <dbReference type="EC" id="2.1.1.137"/>
    </reaction>
</comment>
<dbReference type="CDD" id="cd02440">
    <property type="entry name" value="AdoMet_MTases"/>
    <property type="match status" value="1"/>
</dbReference>
<name>A0A4R5ALV4_9ACTN</name>
<dbReference type="EMBL" id="SMLB01000004">
    <property type="protein sequence ID" value="TDD72024.1"/>
    <property type="molecule type" value="Genomic_DNA"/>
</dbReference>
<keyword evidence="1 10" id="KW-0808">Transferase</keyword>
<comment type="caution">
    <text evidence="10">The sequence shown here is derived from an EMBL/GenBank/DDBJ whole genome shotgun (WGS) entry which is preliminary data.</text>
</comment>